<protein>
    <submittedName>
        <fullName evidence="3">G protein-coupled receptor</fullName>
    </submittedName>
</protein>
<feature type="transmembrane region" description="Helical" evidence="1">
    <location>
        <begin position="145"/>
        <end position="166"/>
    </location>
</feature>
<sequence length="589" mass="66320">MENVTTLDKQYPSPVISSFFESRAPELLPLLCISVILGFFVDYVVITQSKQLGKFKYYVLNQTVWAQLLEAFMILLNPVFLSPYFAGYMGGIFRNVAGYTVTFVTCGICFILFINVIHAIQLSLLNRFILTFRPEWLSIIESKRFLYGFVGWLCLCHLAVCTILFIGSSNELQTRIIADEETFGALRPFYNESTLIYGRELNGLSRACSTVVVFTFFLLSLTLLGSVAWFISNVLTARKSVAVISTMTRSLLVSSLIQAFLCVLFLYIPIMCMTGAWAFNIHNSANVVNGFVMLMSMHGTVDMLSTLYFVVPYRKFCRRLVFKDARRTPPKSAFMPPVIVQTHHHIHGAPPPPPLSTTLNSSMNDSSLIGHLADFSVIRQTCLGIGFTDMDPESFEAVLKALPADINLNNITEARLYELCMDNGISLPRFPVNSVDFRVNYPKIADYYLGNKGKCNFHTIELTKTQAHLTKPLLKPFLNPHRCTEHVSINGFPLDMAQLFAFIVDICVKRRYLKVIPPKMRVALPISHEYTRAELHSLLCTASDGVVQYSDDHLTSNHCIHLELGMYEDIDLDLGLIHAVIDVEVEAVS</sequence>
<keyword evidence="2" id="KW-1185">Reference proteome</keyword>
<evidence type="ECO:0000256" key="1">
    <source>
        <dbReference type="SAM" id="Phobius"/>
    </source>
</evidence>
<dbReference type="WBParaSite" id="Pan_g1740.t1">
    <property type="protein sequence ID" value="Pan_g1740.t1"/>
    <property type="gene ID" value="Pan_g1740"/>
</dbReference>
<dbReference type="AlphaFoldDB" id="A0A7E4ZU10"/>
<feature type="transmembrane region" description="Helical" evidence="1">
    <location>
        <begin position="96"/>
        <end position="124"/>
    </location>
</feature>
<keyword evidence="1" id="KW-1133">Transmembrane helix</keyword>
<keyword evidence="1" id="KW-0472">Membrane</keyword>
<name>A0A7E4ZU10_PANRE</name>
<organism evidence="2 3">
    <name type="scientific">Panagrellus redivivus</name>
    <name type="common">Microworm</name>
    <dbReference type="NCBI Taxonomy" id="6233"/>
    <lineage>
        <taxon>Eukaryota</taxon>
        <taxon>Metazoa</taxon>
        <taxon>Ecdysozoa</taxon>
        <taxon>Nematoda</taxon>
        <taxon>Chromadorea</taxon>
        <taxon>Rhabditida</taxon>
        <taxon>Tylenchina</taxon>
        <taxon>Panagrolaimomorpha</taxon>
        <taxon>Panagrolaimoidea</taxon>
        <taxon>Panagrolaimidae</taxon>
        <taxon>Panagrellus</taxon>
    </lineage>
</organism>
<feature type="transmembrane region" description="Helical" evidence="1">
    <location>
        <begin position="251"/>
        <end position="279"/>
    </location>
</feature>
<dbReference type="InterPro" id="IPR053220">
    <property type="entry name" value="Nematode_rcpt-like_serp_H"/>
</dbReference>
<dbReference type="InterPro" id="IPR019422">
    <property type="entry name" value="7TM_GPCR_serpentine_rcpt_Srh"/>
</dbReference>
<dbReference type="PANTHER" id="PTHR22941">
    <property type="entry name" value="SERPENTINE RECEPTOR"/>
    <property type="match status" value="1"/>
</dbReference>
<dbReference type="Pfam" id="PF10318">
    <property type="entry name" value="7TM_GPCR_Srh"/>
    <property type="match status" value="1"/>
</dbReference>
<evidence type="ECO:0000313" key="3">
    <source>
        <dbReference type="WBParaSite" id="Pan_g1740.t1"/>
    </source>
</evidence>
<feature type="transmembrane region" description="Helical" evidence="1">
    <location>
        <begin position="291"/>
        <end position="311"/>
    </location>
</feature>
<feature type="transmembrane region" description="Helical" evidence="1">
    <location>
        <begin position="211"/>
        <end position="231"/>
    </location>
</feature>
<keyword evidence="1" id="KW-0812">Transmembrane</keyword>
<reference evidence="2" key="1">
    <citation type="journal article" date="2013" name="Genetics">
        <title>The draft genome and transcriptome of Panagrellus redivivus are shaped by the harsh demands of a free-living lifestyle.</title>
        <authorList>
            <person name="Srinivasan J."/>
            <person name="Dillman A.R."/>
            <person name="Macchietto M.G."/>
            <person name="Heikkinen L."/>
            <person name="Lakso M."/>
            <person name="Fracchia K.M."/>
            <person name="Antoshechkin I."/>
            <person name="Mortazavi A."/>
            <person name="Wong G."/>
            <person name="Sternberg P.W."/>
        </authorList>
    </citation>
    <scope>NUCLEOTIDE SEQUENCE [LARGE SCALE GENOMIC DNA]</scope>
    <source>
        <strain evidence="2">MT8872</strain>
    </source>
</reference>
<accession>A0A7E4ZU10</accession>
<feature type="transmembrane region" description="Helical" evidence="1">
    <location>
        <begin position="27"/>
        <end position="46"/>
    </location>
</feature>
<dbReference type="Proteomes" id="UP000492821">
    <property type="component" value="Unassembled WGS sequence"/>
</dbReference>
<evidence type="ECO:0000313" key="2">
    <source>
        <dbReference type="Proteomes" id="UP000492821"/>
    </source>
</evidence>
<reference evidence="3" key="2">
    <citation type="submission" date="2020-10" db="UniProtKB">
        <authorList>
            <consortium name="WormBaseParasite"/>
        </authorList>
    </citation>
    <scope>IDENTIFICATION</scope>
</reference>
<proteinExistence type="predicted"/>